<evidence type="ECO:0000256" key="1">
    <source>
        <dbReference type="ARBA" id="ARBA00004141"/>
    </source>
</evidence>
<feature type="transmembrane region" description="Helical" evidence="6">
    <location>
        <begin position="220"/>
        <end position="238"/>
    </location>
</feature>
<organism evidence="7 8">
    <name type="scientific">Cladophialophora carrionii</name>
    <dbReference type="NCBI Taxonomy" id="86049"/>
    <lineage>
        <taxon>Eukaryota</taxon>
        <taxon>Fungi</taxon>
        <taxon>Dikarya</taxon>
        <taxon>Ascomycota</taxon>
        <taxon>Pezizomycotina</taxon>
        <taxon>Eurotiomycetes</taxon>
        <taxon>Chaetothyriomycetidae</taxon>
        <taxon>Chaetothyriales</taxon>
        <taxon>Herpotrichiellaceae</taxon>
        <taxon>Cladophialophora</taxon>
    </lineage>
</organism>
<accession>A0A1C1CH35</accession>
<reference evidence="8" key="1">
    <citation type="submission" date="2015-07" db="EMBL/GenBank/DDBJ databases">
        <authorList>
            <person name="Teixeira M.M."/>
            <person name="Souza R.C."/>
            <person name="Almeida L.G."/>
            <person name="Vicente V.A."/>
            <person name="de Hoog S."/>
            <person name="Bocca A.L."/>
            <person name="de Almeida S.R."/>
            <person name="Vasconcelos A.T."/>
            <person name="Felipe M.S."/>
        </authorList>
    </citation>
    <scope>NUCLEOTIDE SEQUENCE [LARGE SCALE GENOMIC DNA]</scope>
    <source>
        <strain evidence="8">KSF</strain>
    </source>
</reference>
<evidence type="ECO:0000256" key="2">
    <source>
        <dbReference type="ARBA" id="ARBA00022692"/>
    </source>
</evidence>
<proteinExistence type="predicted"/>
<dbReference type="Gene3D" id="1.20.58.340">
    <property type="entry name" value="Magnesium transport protein CorA, transmembrane region"/>
    <property type="match status" value="1"/>
</dbReference>
<dbReference type="GO" id="GO:0046873">
    <property type="term" value="F:metal ion transmembrane transporter activity"/>
    <property type="evidence" value="ECO:0007669"/>
    <property type="project" value="InterPro"/>
</dbReference>
<dbReference type="SUPFAM" id="SSF144083">
    <property type="entry name" value="Magnesium transport protein CorA, transmembrane region"/>
    <property type="match status" value="1"/>
</dbReference>
<keyword evidence="8" id="KW-1185">Reference proteome</keyword>
<dbReference type="GO" id="GO:0016020">
    <property type="term" value="C:membrane"/>
    <property type="evidence" value="ECO:0007669"/>
    <property type="project" value="UniProtKB-SubCell"/>
</dbReference>
<dbReference type="VEuPathDB" id="FungiDB:CLCR_03594"/>
<evidence type="ECO:0000256" key="3">
    <source>
        <dbReference type="ARBA" id="ARBA00022989"/>
    </source>
</evidence>
<keyword evidence="4 6" id="KW-0472">Membrane</keyword>
<evidence type="ECO:0000313" key="8">
    <source>
        <dbReference type="Proteomes" id="UP000094526"/>
    </source>
</evidence>
<dbReference type="AlphaFoldDB" id="A0A1C1CH35"/>
<name>A0A1C1CH35_9EURO</name>
<feature type="region of interest" description="Disordered" evidence="5">
    <location>
        <begin position="296"/>
        <end position="331"/>
    </location>
</feature>
<protein>
    <submittedName>
        <fullName evidence="7">Uncharacterized protein</fullName>
    </submittedName>
</protein>
<dbReference type="Proteomes" id="UP000094526">
    <property type="component" value="Unassembled WGS sequence"/>
</dbReference>
<sequence>MWRDVEVNALTGGCDNPYIHLILLDSLRLPKDRSALRVVSNLPSFQSWKAHWNWPPEALPQKSFLHQLEEGFLGSSIADQGHIDPDNPELEINATPEIRQVITSLLCSRWRLLIRRAQKSISESHAPLAEDLDDITEVLQRKHDFENLKRTLSALIASVKRIPGVQQSSPDIVELMSFESSLEGWATQLEKVSQSLLGLLAVSESKRATQQAVRSKNLQLLGFIFIPISTVSSIYGMNTIEILGKPPQNWNFIVGAFIAITVSALAAAIYDPQIMIRTLDRPWLSSRLSNISRTFPTTRNTSEVGGRTRGRLSPVRGNQERRPRKSQCLVM</sequence>
<gene>
    <name evidence="7" type="ORF">CLCR_03594</name>
</gene>
<evidence type="ECO:0000256" key="5">
    <source>
        <dbReference type="SAM" id="MobiDB-lite"/>
    </source>
</evidence>
<keyword evidence="3 6" id="KW-1133">Transmembrane helix</keyword>
<dbReference type="InterPro" id="IPR045863">
    <property type="entry name" value="CorA_TM1_TM2"/>
</dbReference>
<comment type="caution">
    <text evidence="7">The sequence shown here is derived from an EMBL/GenBank/DDBJ whole genome shotgun (WGS) entry which is preliminary data.</text>
</comment>
<feature type="transmembrane region" description="Helical" evidence="6">
    <location>
        <begin position="250"/>
        <end position="270"/>
    </location>
</feature>
<dbReference type="VEuPathDB" id="FungiDB:G647_04553"/>
<evidence type="ECO:0000256" key="6">
    <source>
        <dbReference type="SAM" id="Phobius"/>
    </source>
</evidence>
<keyword evidence="2 6" id="KW-0812">Transmembrane</keyword>
<dbReference type="EMBL" id="LGRB01000013">
    <property type="protein sequence ID" value="OCT47792.1"/>
    <property type="molecule type" value="Genomic_DNA"/>
</dbReference>
<evidence type="ECO:0000313" key="7">
    <source>
        <dbReference type="EMBL" id="OCT47792.1"/>
    </source>
</evidence>
<dbReference type="OrthoDB" id="3231000at2759"/>
<comment type="subcellular location">
    <subcellularLocation>
        <location evidence="1">Membrane</location>
        <topology evidence="1">Multi-pass membrane protein</topology>
    </subcellularLocation>
</comment>
<evidence type="ECO:0000256" key="4">
    <source>
        <dbReference type="ARBA" id="ARBA00023136"/>
    </source>
</evidence>